<evidence type="ECO:0000256" key="1">
    <source>
        <dbReference type="ARBA" id="ARBA00023015"/>
    </source>
</evidence>
<keyword evidence="6" id="KW-1185">Reference proteome</keyword>
<dbReference type="GO" id="GO:0003677">
    <property type="term" value="F:DNA binding"/>
    <property type="evidence" value="ECO:0007669"/>
    <property type="project" value="UniProtKB-KW"/>
</dbReference>
<accession>G8TSM0</accession>
<feature type="domain" description="HTH gntR-type" evidence="4">
    <location>
        <begin position="10"/>
        <end position="77"/>
    </location>
</feature>
<gene>
    <name evidence="5" type="ordered locus">Sulac_3266</name>
</gene>
<evidence type="ECO:0000313" key="5">
    <source>
        <dbReference type="EMBL" id="AEW06712.1"/>
    </source>
</evidence>
<dbReference type="InterPro" id="IPR000524">
    <property type="entry name" value="Tscrpt_reg_HTH_GntR"/>
</dbReference>
<dbReference type="EMBL" id="CP003179">
    <property type="protein sequence ID" value="AEW06712.1"/>
    <property type="molecule type" value="Genomic_DNA"/>
</dbReference>
<dbReference type="SUPFAM" id="SSF46785">
    <property type="entry name" value="Winged helix' DNA-binding domain"/>
    <property type="match status" value="1"/>
</dbReference>
<sequence length="221" mass="25620">MIQDTDAFRYPLPFNIAEAIAAQILAGEFRPGERLKEGELAHRYRTSRAPIREALYLLQVQGLIERVPRRGTVVRTYTAEDIEALYQTRIALELLAVDRIQAHWDDTFILALQKVVHSMHRAVQHHDYPQYAADNSRFHQEIVEHGGGTVIFALWHQISYPLKYLLRASIQSEDEIARSLAEHERIVEAFQHLDFEVVKNVLRDNILHGMQRVLAEHHPVH</sequence>
<reference evidence="6" key="1">
    <citation type="submission" date="2011-12" db="EMBL/GenBank/DDBJ databases">
        <title>The complete genome of chromosome of Sulfobacillus acidophilus DSM 10332.</title>
        <authorList>
            <person name="Lucas S."/>
            <person name="Han J."/>
            <person name="Lapidus A."/>
            <person name="Bruce D."/>
            <person name="Goodwin L."/>
            <person name="Pitluck S."/>
            <person name="Peters L."/>
            <person name="Kyrpides N."/>
            <person name="Mavromatis K."/>
            <person name="Ivanova N."/>
            <person name="Mikhailova N."/>
            <person name="Chertkov O."/>
            <person name="Saunders E."/>
            <person name="Detter J.C."/>
            <person name="Tapia R."/>
            <person name="Han C."/>
            <person name="Land M."/>
            <person name="Hauser L."/>
            <person name="Markowitz V."/>
            <person name="Cheng J.-F."/>
            <person name="Hugenholtz P."/>
            <person name="Woyke T."/>
            <person name="Wu D."/>
            <person name="Pukall R."/>
            <person name="Gehrich-Schroeter G."/>
            <person name="Schneider S."/>
            <person name="Klenk H.-P."/>
            <person name="Eisen J.A."/>
        </authorList>
    </citation>
    <scope>NUCLEOTIDE SEQUENCE [LARGE SCALE GENOMIC DNA]</scope>
    <source>
        <strain evidence="6">ATCC 700253 / DSM 10332 / NAL</strain>
    </source>
</reference>
<evidence type="ECO:0000313" key="6">
    <source>
        <dbReference type="Proteomes" id="UP000005439"/>
    </source>
</evidence>
<dbReference type="Pfam" id="PF07729">
    <property type="entry name" value="FCD"/>
    <property type="match status" value="1"/>
</dbReference>
<keyword evidence="1" id="KW-0805">Transcription regulation</keyword>
<proteinExistence type="predicted"/>
<keyword evidence="3" id="KW-0804">Transcription</keyword>
<dbReference type="KEGG" id="sap:Sulac_3266"/>
<dbReference type="PANTHER" id="PTHR43537:SF24">
    <property type="entry name" value="GLUCONATE OPERON TRANSCRIPTIONAL REPRESSOR"/>
    <property type="match status" value="1"/>
</dbReference>
<evidence type="ECO:0000256" key="2">
    <source>
        <dbReference type="ARBA" id="ARBA00023125"/>
    </source>
</evidence>
<dbReference type="CDD" id="cd07377">
    <property type="entry name" value="WHTH_GntR"/>
    <property type="match status" value="1"/>
</dbReference>
<dbReference type="Gene3D" id="1.10.10.10">
    <property type="entry name" value="Winged helix-like DNA-binding domain superfamily/Winged helix DNA-binding domain"/>
    <property type="match status" value="1"/>
</dbReference>
<dbReference type="Gene3D" id="1.20.120.530">
    <property type="entry name" value="GntR ligand-binding domain-like"/>
    <property type="match status" value="1"/>
</dbReference>
<evidence type="ECO:0000259" key="4">
    <source>
        <dbReference type="PROSITE" id="PS50949"/>
    </source>
</evidence>
<keyword evidence="2" id="KW-0238">DNA-binding</keyword>
<dbReference type="InterPro" id="IPR008920">
    <property type="entry name" value="TF_FadR/GntR_C"/>
</dbReference>
<dbReference type="InterPro" id="IPR011711">
    <property type="entry name" value="GntR_C"/>
</dbReference>
<name>G8TSM0_SULAD</name>
<dbReference type="InterPro" id="IPR036388">
    <property type="entry name" value="WH-like_DNA-bd_sf"/>
</dbReference>
<dbReference type="HOGENOM" id="CLU_017584_5_1_9"/>
<dbReference type="SMART" id="SM00345">
    <property type="entry name" value="HTH_GNTR"/>
    <property type="match status" value="1"/>
</dbReference>
<dbReference type="SUPFAM" id="SSF48008">
    <property type="entry name" value="GntR ligand-binding domain-like"/>
    <property type="match status" value="1"/>
</dbReference>
<dbReference type="STRING" id="679936.Sulac_3266"/>
<dbReference type="PROSITE" id="PS50949">
    <property type="entry name" value="HTH_GNTR"/>
    <property type="match status" value="1"/>
</dbReference>
<dbReference type="GO" id="GO:0003700">
    <property type="term" value="F:DNA-binding transcription factor activity"/>
    <property type="evidence" value="ECO:0007669"/>
    <property type="project" value="InterPro"/>
</dbReference>
<dbReference type="InterPro" id="IPR036390">
    <property type="entry name" value="WH_DNA-bd_sf"/>
</dbReference>
<reference evidence="5 6" key="2">
    <citation type="journal article" date="2012" name="Stand. Genomic Sci.">
        <title>Complete genome sequence of the moderately thermophilic mineral-sulfide-oxidizing firmicute Sulfobacillus acidophilus type strain (NAL(T)).</title>
        <authorList>
            <person name="Anderson I."/>
            <person name="Chertkov O."/>
            <person name="Chen A."/>
            <person name="Saunders E."/>
            <person name="Lapidus A."/>
            <person name="Nolan M."/>
            <person name="Lucas S."/>
            <person name="Hammon N."/>
            <person name="Deshpande S."/>
            <person name="Cheng J.F."/>
            <person name="Han C."/>
            <person name="Tapia R."/>
            <person name="Goodwin L.A."/>
            <person name="Pitluck S."/>
            <person name="Liolios K."/>
            <person name="Pagani I."/>
            <person name="Ivanova N."/>
            <person name="Mikhailova N."/>
            <person name="Pati A."/>
            <person name="Palaniappan K."/>
            <person name="Land M."/>
            <person name="Pan C."/>
            <person name="Rohde M."/>
            <person name="Pukall R."/>
            <person name="Goker M."/>
            <person name="Detter J.C."/>
            <person name="Woyke T."/>
            <person name="Bristow J."/>
            <person name="Eisen J.A."/>
            <person name="Markowitz V."/>
            <person name="Hugenholtz P."/>
            <person name="Kyrpides N.C."/>
            <person name="Klenk H.P."/>
            <person name="Mavromatis K."/>
        </authorList>
    </citation>
    <scope>NUCLEOTIDE SEQUENCE [LARGE SCALE GENOMIC DNA]</scope>
    <source>
        <strain evidence="6">ATCC 700253 / DSM 10332 / NAL</strain>
    </source>
</reference>
<dbReference type="SMART" id="SM00895">
    <property type="entry name" value="FCD"/>
    <property type="match status" value="1"/>
</dbReference>
<dbReference type="AlphaFoldDB" id="G8TSM0"/>
<dbReference type="Proteomes" id="UP000005439">
    <property type="component" value="Chromosome"/>
</dbReference>
<organism evidence="5 6">
    <name type="scientific">Sulfobacillus acidophilus (strain ATCC 700253 / DSM 10332 / NAL)</name>
    <dbReference type="NCBI Taxonomy" id="679936"/>
    <lineage>
        <taxon>Bacteria</taxon>
        <taxon>Bacillati</taxon>
        <taxon>Bacillota</taxon>
        <taxon>Clostridia</taxon>
        <taxon>Eubacteriales</taxon>
        <taxon>Clostridiales Family XVII. Incertae Sedis</taxon>
        <taxon>Sulfobacillus</taxon>
    </lineage>
</organism>
<dbReference type="PATRIC" id="fig|679936.5.peg.3377"/>
<evidence type="ECO:0000256" key="3">
    <source>
        <dbReference type="ARBA" id="ARBA00023163"/>
    </source>
</evidence>
<dbReference type="PANTHER" id="PTHR43537">
    <property type="entry name" value="TRANSCRIPTIONAL REGULATOR, GNTR FAMILY"/>
    <property type="match status" value="1"/>
</dbReference>
<dbReference type="Pfam" id="PF00392">
    <property type="entry name" value="GntR"/>
    <property type="match status" value="1"/>
</dbReference>
<protein>
    <submittedName>
        <fullName evidence="5">Transcriptional regulator, GntR family</fullName>
    </submittedName>
</protein>